<organism evidence="2 3">
    <name type="scientific">Salmonella enterica subsp. enterica serovar Macclesfield str. S-1643</name>
    <dbReference type="NCBI Taxonomy" id="1242107"/>
    <lineage>
        <taxon>Bacteria</taxon>
        <taxon>Pseudomonadati</taxon>
        <taxon>Pseudomonadota</taxon>
        <taxon>Gammaproteobacteria</taxon>
        <taxon>Enterobacterales</taxon>
        <taxon>Enterobacteriaceae</taxon>
        <taxon>Salmonella</taxon>
    </lineage>
</organism>
<accession>A0A2C9NTM6</accession>
<feature type="compositionally biased region" description="Basic and acidic residues" evidence="1">
    <location>
        <begin position="7"/>
        <end position="19"/>
    </location>
</feature>
<protein>
    <submittedName>
        <fullName evidence="2">Uncharacterized protein</fullName>
    </submittedName>
</protein>
<proteinExistence type="predicted"/>
<dbReference type="AlphaFoldDB" id="A0A2C9NTM6"/>
<evidence type="ECO:0000313" key="3">
    <source>
        <dbReference type="Proteomes" id="UP000197157"/>
    </source>
</evidence>
<evidence type="ECO:0000313" key="2">
    <source>
        <dbReference type="EMBL" id="ASG14497.1"/>
    </source>
</evidence>
<gene>
    <name evidence="2" type="ORF">LFZ25_00200</name>
</gene>
<name>A0A2C9NTM6_SALET</name>
<dbReference type="Proteomes" id="UP000197157">
    <property type="component" value="Chromosome"/>
</dbReference>
<sequence>MKWNNTWRKDANTRSVPERRQRHPARHRLMALRLSGLRRQRSIAINSSGERCCFSKSRITRICGEE</sequence>
<feature type="region of interest" description="Disordered" evidence="1">
    <location>
        <begin position="1"/>
        <end position="23"/>
    </location>
</feature>
<reference evidence="2 3" key="1">
    <citation type="submission" date="2017-06" db="EMBL/GenBank/DDBJ databases">
        <title>Salmonella reference genomes for public health.</title>
        <authorList>
            <person name="Robertson J."/>
            <person name="Yoshida C."/>
            <person name="Gurnik S."/>
            <person name="Nash J."/>
        </authorList>
    </citation>
    <scope>NUCLEOTIDE SEQUENCE [LARGE SCALE GENOMIC DNA]</scope>
    <source>
        <strain evidence="2 3">S-1643</strain>
    </source>
</reference>
<dbReference type="EMBL" id="CP022117">
    <property type="protein sequence ID" value="ASG14497.1"/>
    <property type="molecule type" value="Genomic_DNA"/>
</dbReference>
<evidence type="ECO:0000256" key="1">
    <source>
        <dbReference type="SAM" id="MobiDB-lite"/>
    </source>
</evidence>